<evidence type="ECO:0000313" key="1">
    <source>
        <dbReference type="EMBL" id="KAA3484073.1"/>
    </source>
</evidence>
<name>A0A5B6WRJ0_9ROSI</name>
<protein>
    <submittedName>
        <fullName evidence="1">Uncharacterized protein</fullName>
    </submittedName>
</protein>
<dbReference type="Proteomes" id="UP000325315">
    <property type="component" value="Unassembled WGS sequence"/>
</dbReference>
<organism evidence="1 2">
    <name type="scientific">Gossypium australe</name>
    <dbReference type="NCBI Taxonomy" id="47621"/>
    <lineage>
        <taxon>Eukaryota</taxon>
        <taxon>Viridiplantae</taxon>
        <taxon>Streptophyta</taxon>
        <taxon>Embryophyta</taxon>
        <taxon>Tracheophyta</taxon>
        <taxon>Spermatophyta</taxon>
        <taxon>Magnoliopsida</taxon>
        <taxon>eudicotyledons</taxon>
        <taxon>Gunneridae</taxon>
        <taxon>Pentapetalae</taxon>
        <taxon>rosids</taxon>
        <taxon>malvids</taxon>
        <taxon>Malvales</taxon>
        <taxon>Malvaceae</taxon>
        <taxon>Malvoideae</taxon>
        <taxon>Gossypium</taxon>
    </lineage>
</organism>
<dbReference type="EMBL" id="SMMG02000002">
    <property type="protein sequence ID" value="KAA3484073.1"/>
    <property type="molecule type" value="Genomic_DNA"/>
</dbReference>
<keyword evidence="2" id="KW-1185">Reference proteome</keyword>
<sequence length="77" mass="8973">MGLKGINLSSVEAWLKSTNRVLQQLECTLRKCVTHIYGGRQLHAMYQRIRLVGKFFILNIKRNTLANYIWKTETMSS</sequence>
<accession>A0A5B6WRJ0</accession>
<evidence type="ECO:0000313" key="2">
    <source>
        <dbReference type="Proteomes" id="UP000325315"/>
    </source>
</evidence>
<reference evidence="2" key="1">
    <citation type="journal article" date="2019" name="Plant Biotechnol. J.">
        <title>Genome sequencing of the Australian wild diploid species Gossypium australe highlights disease resistance and delayed gland morphogenesis.</title>
        <authorList>
            <person name="Cai Y."/>
            <person name="Cai X."/>
            <person name="Wang Q."/>
            <person name="Wang P."/>
            <person name="Zhang Y."/>
            <person name="Cai C."/>
            <person name="Xu Y."/>
            <person name="Wang K."/>
            <person name="Zhou Z."/>
            <person name="Wang C."/>
            <person name="Geng S."/>
            <person name="Li B."/>
            <person name="Dong Q."/>
            <person name="Hou Y."/>
            <person name="Wang H."/>
            <person name="Ai P."/>
            <person name="Liu Z."/>
            <person name="Yi F."/>
            <person name="Sun M."/>
            <person name="An G."/>
            <person name="Cheng J."/>
            <person name="Zhang Y."/>
            <person name="Shi Q."/>
            <person name="Xie Y."/>
            <person name="Shi X."/>
            <person name="Chang Y."/>
            <person name="Huang F."/>
            <person name="Chen Y."/>
            <person name="Hong S."/>
            <person name="Mi L."/>
            <person name="Sun Q."/>
            <person name="Zhang L."/>
            <person name="Zhou B."/>
            <person name="Peng R."/>
            <person name="Zhang X."/>
            <person name="Liu F."/>
        </authorList>
    </citation>
    <scope>NUCLEOTIDE SEQUENCE [LARGE SCALE GENOMIC DNA]</scope>
    <source>
        <strain evidence="2">cv. PA1801</strain>
    </source>
</reference>
<dbReference type="AlphaFoldDB" id="A0A5B6WRJ0"/>
<gene>
    <name evidence="1" type="ORF">EPI10_006182</name>
</gene>
<comment type="caution">
    <text evidence="1">The sequence shown here is derived from an EMBL/GenBank/DDBJ whole genome shotgun (WGS) entry which is preliminary data.</text>
</comment>
<proteinExistence type="predicted"/>